<name>A0ABS2GKE5_9FIRM</name>
<feature type="transmembrane region" description="Helical" evidence="1">
    <location>
        <begin position="203"/>
        <end position="231"/>
    </location>
</feature>
<organism evidence="2 3">
    <name type="scientific">Hydrogenoanaerobacterium saccharovorans</name>
    <dbReference type="NCBI Taxonomy" id="474960"/>
    <lineage>
        <taxon>Bacteria</taxon>
        <taxon>Bacillati</taxon>
        <taxon>Bacillota</taxon>
        <taxon>Clostridia</taxon>
        <taxon>Eubacteriales</taxon>
        <taxon>Oscillospiraceae</taxon>
        <taxon>Hydrogenoanaerobacterium</taxon>
    </lineage>
</organism>
<dbReference type="PANTHER" id="PTHR39556">
    <property type="entry name" value="PROTEIN, PUTATIVE-RELATED"/>
    <property type="match status" value="1"/>
</dbReference>
<feature type="transmembrane region" description="Helical" evidence="1">
    <location>
        <begin position="322"/>
        <end position="339"/>
    </location>
</feature>
<proteinExistence type="predicted"/>
<protein>
    <submittedName>
        <fullName evidence="2">DUF401 family protein</fullName>
    </submittedName>
</protein>
<comment type="caution">
    <text evidence="2">The sequence shown here is derived from an EMBL/GenBank/DDBJ whole genome shotgun (WGS) entry which is preliminary data.</text>
</comment>
<feature type="transmembrane region" description="Helical" evidence="1">
    <location>
        <begin position="154"/>
        <end position="173"/>
    </location>
</feature>
<feature type="transmembrane region" description="Helical" evidence="1">
    <location>
        <begin position="7"/>
        <end position="23"/>
    </location>
</feature>
<dbReference type="InterPro" id="IPR007294">
    <property type="entry name" value="DUF401"/>
</dbReference>
<feature type="transmembrane region" description="Helical" evidence="1">
    <location>
        <begin position="286"/>
        <end position="310"/>
    </location>
</feature>
<feature type="transmembrane region" description="Helical" evidence="1">
    <location>
        <begin position="251"/>
        <end position="274"/>
    </location>
</feature>
<gene>
    <name evidence="2" type="ORF">H9X81_04525</name>
</gene>
<evidence type="ECO:0000313" key="2">
    <source>
        <dbReference type="EMBL" id="MBM6922957.1"/>
    </source>
</evidence>
<sequence>MKKPLNLVMSIASVVVVVLYAMPSDLVLPALKSGLIGSNTINALLVLYCITYLQRMMESRKQLAGCEEAMNGLFNNRRINASVVPFMLGCLPAASTVLICGPIVRSAVGDSLTTPETAAATSYFRHISEAFMPTYNTILIAITLTNGLVTPSSFVLGMLPVVVCLFISGYVIYLRRIPKETGLVYDEPKSVYWKLLVKSIWPIFLSIAMVLTLNTPVWGAVLVCIVLEFFVQKFSVSEVVPFFRTAFESKLMLNTLAVMVFGNLLRSTGVVDLLPVYLSKLPIPNFLVWSLIFAIGTLVGGSLTIFVLAIPMLMTVFPGPEFYPMFLLVMSVSYIVMQINPTHICLTLCAEDFKIPLGSLIVKAVPLVIVATALCFGYYFILTAFVF</sequence>
<evidence type="ECO:0000313" key="3">
    <source>
        <dbReference type="Proteomes" id="UP000724149"/>
    </source>
</evidence>
<dbReference type="EMBL" id="JACSNR010000003">
    <property type="protein sequence ID" value="MBM6922957.1"/>
    <property type="molecule type" value="Genomic_DNA"/>
</dbReference>
<accession>A0ABS2GKE5</accession>
<feature type="transmembrane region" description="Helical" evidence="1">
    <location>
        <begin position="83"/>
        <end position="104"/>
    </location>
</feature>
<keyword evidence="1" id="KW-1133">Transmembrane helix</keyword>
<keyword evidence="1" id="KW-0472">Membrane</keyword>
<feature type="transmembrane region" description="Helical" evidence="1">
    <location>
        <begin position="360"/>
        <end position="381"/>
    </location>
</feature>
<dbReference type="Proteomes" id="UP000724149">
    <property type="component" value="Unassembled WGS sequence"/>
</dbReference>
<reference evidence="2 3" key="1">
    <citation type="journal article" date="2021" name="Sci. Rep.">
        <title>The distribution of antibiotic resistance genes in chicken gut microbiota commensals.</title>
        <authorList>
            <person name="Juricova H."/>
            <person name="Matiasovicova J."/>
            <person name="Kubasova T."/>
            <person name="Cejkova D."/>
            <person name="Rychlik I."/>
        </authorList>
    </citation>
    <scope>NUCLEOTIDE SEQUENCE [LARGE SCALE GENOMIC DNA]</scope>
    <source>
        <strain evidence="2 3">An564</strain>
    </source>
</reference>
<dbReference type="PANTHER" id="PTHR39556:SF1">
    <property type="entry name" value="PROTEIN, PUTATIVE-RELATED"/>
    <property type="match status" value="1"/>
</dbReference>
<evidence type="ECO:0000256" key="1">
    <source>
        <dbReference type="SAM" id="Phobius"/>
    </source>
</evidence>
<keyword evidence="1" id="KW-0812">Transmembrane</keyword>
<keyword evidence="3" id="KW-1185">Reference proteome</keyword>
<feature type="transmembrane region" description="Helical" evidence="1">
    <location>
        <begin position="35"/>
        <end position="53"/>
    </location>
</feature>